<dbReference type="EMBL" id="OY731403">
    <property type="protein sequence ID" value="CAJ1965316.1"/>
    <property type="molecule type" value="Genomic_DNA"/>
</dbReference>
<keyword evidence="3" id="KW-1185">Reference proteome</keyword>
<proteinExistence type="predicted"/>
<gene>
    <name evidence="2" type="ORF">AYBTSS11_LOCUS20775</name>
</gene>
<dbReference type="AlphaFoldDB" id="A0AA86T7M8"/>
<dbReference type="Proteomes" id="UP001189624">
    <property type="component" value="Chromosome 6"/>
</dbReference>
<organism evidence="2 3">
    <name type="scientific">Sphenostylis stenocarpa</name>
    <dbReference type="NCBI Taxonomy" id="92480"/>
    <lineage>
        <taxon>Eukaryota</taxon>
        <taxon>Viridiplantae</taxon>
        <taxon>Streptophyta</taxon>
        <taxon>Embryophyta</taxon>
        <taxon>Tracheophyta</taxon>
        <taxon>Spermatophyta</taxon>
        <taxon>Magnoliopsida</taxon>
        <taxon>eudicotyledons</taxon>
        <taxon>Gunneridae</taxon>
        <taxon>Pentapetalae</taxon>
        <taxon>rosids</taxon>
        <taxon>fabids</taxon>
        <taxon>Fabales</taxon>
        <taxon>Fabaceae</taxon>
        <taxon>Papilionoideae</taxon>
        <taxon>50 kb inversion clade</taxon>
        <taxon>NPAAA clade</taxon>
        <taxon>indigoferoid/millettioid clade</taxon>
        <taxon>Phaseoleae</taxon>
        <taxon>Sphenostylis</taxon>
    </lineage>
</organism>
<evidence type="ECO:0000313" key="3">
    <source>
        <dbReference type="Proteomes" id="UP001189624"/>
    </source>
</evidence>
<reference evidence="2" key="1">
    <citation type="submission" date="2023-10" db="EMBL/GenBank/DDBJ databases">
        <authorList>
            <person name="Domelevo Entfellner J.-B."/>
        </authorList>
    </citation>
    <scope>NUCLEOTIDE SEQUENCE</scope>
</reference>
<name>A0AA86T7M8_9FABA</name>
<evidence type="ECO:0000256" key="1">
    <source>
        <dbReference type="SAM" id="MobiDB-lite"/>
    </source>
</evidence>
<sequence length="105" mass="11464">MHKGGAPRGFRRGEDEGGASQLLGARRSSRCASRFLVHDKGGFRLGIRLGKQRLGIRLGEGDGRDGGFRYYDKGKETVVFATARMNLVMARSKGRIPEGVESVRA</sequence>
<accession>A0AA86T7M8</accession>
<evidence type="ECO:0000313" key="2">
    <source>
        <dbReference type="EMBL" id="CAJ1965316.1"/>
    </source>
</evidence>
<protein>
    <submittedName>
        <fullName evidence="2">Uncharacterized protein</fullName>
    </submittedName>
</protein>
<dbReference type="Gramene" id="rna-AYBTSS11_LOCUS20775">
    <property type="protein sequence ID" value="CAJ1965316.1"/>
    <property type="gene ID" value="gene-AYBTSS11_LOCUS20775"/>
</dbReference>
<feature type="region of interest" description="Disordered" evidence="1">
    <location>
        <begin position="1"/>
        <end position="26"/>
    </location>
</feature>